<dbReference type="Proteomes" id="UP000504635">
    <property type="component" value="Unplaced"/>
</dbReference>
<comment type="similarity">
    <text evidence="3">Belongs to the mab-21 family.</text>
</comment>
<dbReference type="AlphaFoldDB" id="A0A6J2XGM0"/>
<evidence type="ECO:0000259" key="13">
    <source>
        <dbReference type="Pfam" id="PF03281"/>
    </source>
</evidence>
<evidence type="ECO:0000256" key="7">
    <source>
        <dbReference type="ARBA" id="ARBA00022741"/>
    </source>
</evidence>
<evidence type="ECO:0000256" key="4">
    <source>
        <dbReference type="ARBA" id="ARBA00022679"/>
    </source>
</evidence>
<feature type="coiled-coil region" evidence="12">
    <location>
        <begin position="478"/>
        <end position="512"/>
    </location>
</feature>
<dbReference type="InterPro" id="IPR046906">
    <property type="entry name" value="Mab-21_HhH/H2TH-like"/>
</dbReference>
<keyword evidence="15" id="KW-1185">Reference proteome</keyword>
<dbReference type="SMART" id="SM01265">
    <property type="entry name" value="Mab-21"/>
    <property type="match status" value="1"/>
</dbReference>
<evidence type="ECO:0000256" key="11">
    <source>
        <dbReference type="ARBA" id="ARBA00023211"/>
    </source>
</evidence>
<evidence type="ECO:0000313" key="18">
    <source>
        <dbReference type="RefSeq" id="XP_030750092.1"/>
    </source>
</evidence>
<dbReference type="Gene3D" id="3.30.460.90">
    <property type="match status" value="1"/>
</dbReference>
<dbReference type="GO" id="GO:0046872">
    <property type="term" value="F:metal ion binding"/>
    <property type="evidence" value="ECO:0007669"/>
    <property type="project" value="UniProtKB-KW"/>
</dbReference>
<evidence type="ECO:0000256" key="1">
    <source>
        <dbReference type="ARBA" id="ARBA00001936"/>
    </source>
</evidence>
<gene>
    <name evidence="16 17 18" type="primary">LOC115877880</name>
</gene>
<evidence type="ECO:0000256" key="10">
    <source>
        <dbReference type="ARBA" id="ARBA00023134"/>
    </source>
</evidence>
<keyword evidence="11" id="KW-0464">Manganese</keyword>
<dbReference type="Pfam" id="PF03281">
    <property type="entry name" value="Mab-21"/>
    <property type="match status" value="1"/>
</dbReference>
<comment type="cofactor">
    <cofactor evidence="2">
        <name>Mg(2+)</name>
        <dbReference type="ChEBI" id="CHEBI:18420"/>
    </cofactor>
</comment>
<dbReference type="PANTHER" id="PTHR10656:SF42">
    <property type="entry name" value="CYCLIC GMP-AMP SYNTHASE-LIKE PROTEIN-RELATED"/>
    <property type="match status" value="1"/>
</dbReference>
<keyword evidence="12" id="KW-0175">Coiled coil</keyword>
<evidence type="ECO:0000313" key="15">
    <source>
        <dbReference type="Proteomes" id="UP000504635"/>
    </source>
</evidence>
<protein>
    <submittedName>
        <fullName evidence="16 17">Cyclic GMP-AMP synthase-like isoform X1</fullName>
    </submittedName>
</protein>
<dbReference type="GO" id="GO:0005524">
    <property type="term" value="F:ATP binding"/>
    <property type="evidence" value="ECO:0007669"/>
    <property type="project" value="UniProtKB-KW"/>
</dbReference>
<sequence>MDPENLEEHRKKYKPLENVLQTINSKYIALSEQAVKKNNNILQQVLTSLTNKMKECDDRFKFMYQNSYFGGSFYDKLKISDPNEYDIDLIFKIPNIMNPSVQCLKNHVLPGYVNVRIENYDNILKRPEAERKGFEDIRRFLDHDNFLSTEKVLTWMESVVSSSMDKFFKLNGKHYMELTGQDDKVLVYMTMVKGSPAFTLELAIGDPNSEKICVDLVPSFQFEKKDWPVGYRPNNSRKFDKFLVVPKKPKKYEGLFDVNRYWRLSFQEQERDMISGIHLRSMKPSLKLLKKLRDKQKHDCIASYFIKTIYLWTLEKKPEKFWSLPLGAVFMLMLKEYADCVQKKYIPYFWNENLNLIGHVNDIHLKGLGNRLKNIIDDIERGLAASDVFVVGNYLLNPEDIELLKKEVTLSKKLVSTVSCTDATDSSVPLIKLGYPKSDVEKTKEDIAFLERSKEERDQVMAQLYQNSDILVRVETKLDDLITKVNQVCEDNKEIKKRLSVLEEKIENSQTKGEGVNNLNSIDALLSIRNIENTGPARDYNLLH</sequence>
<keyword evidence="7" id="KW-0547">Nucleotide-binding</keyword>
<name>A0A6J2XGM0_SITOR</name>
<evidence type="ECO:0000259" key="14">
    <source>
        <dbReference type="Pfam" id="PF20266"/>
    </source>
</evidence>
<reference evidence="16 17" key="1">
    <citation type="submission" date="2025-04" db="UniProtKB">
        <authorList>
            <consortium name="RefSeq"/>
        </authorList>
    </citation>
    <scope>IDENTIFICATION</scope>
    <source>
        <tissue evidence="16 17">Gonads</tissue>
    </source>
</reference>
<keyword evidence="10" id="KW-0342">GTP-binding</keyword>
<evidence type="ECO:0000256" key="12">
    <source>
        <dbReference type="SAM" id="Coils"/>
    </source>
</evidence>
<feature type="domain" description="Mab-21-like nucleotidyltransferase" evidence="13">
    <location>
        <begin position="73"/>
        <end position="276"/>
    </location>
</feature>
<dbReference type="Gene3D" id="1.10.1410.40">
    <property type="match status" value="1"/>
</dbReference>
<keyword evidence="5" id="KW-0548">Nucleotidyltransferase</keyword>
<dbReference type="RefSeq" id="XP_030750090.1">
    <property type="nucleotide sequence ID" value="XM_030894230.1"/>
</dbReference>
<dbReference type="OrthoDB" id="6054650at2759"/>
<dbReference type="RefSeq" id="XP_030750092.1">
    <property type="nucleotide sequence ID" value="XM_030894232.1"/>
</dbReference>
<evidence type="ECO:0000256" key="9">
    <source>
        <dbReference type="ARBA" id="ARBA00022842"/>
    </source>
</evidence>
<evidence type="ECO:0000256" key="2">
    <source>
        <dbReference type="ARBA" id="ARBA00001946"/>
    </source>
</evidence>
<dbReference type="GeneID" id="115877880"/>
<evidence type="ECO:0000256" key="6">
    <source>
        <dbReference type="ARBA" id="ARBA00022723"/>
    </source>
</evidence>
<evidence type="ECO:0000313" key="17">
    <source>
        <dbReference type="RefSeq" id="XP_030750091.1"/>
    </source>
</evidence>
<proteinExistence type="inferred from homology"/>
<dbReference type="InterPro" id="IPR024810">
    <property type="entry name" value="MAB21L/cGLR"/>
</dbReference>
<keyword evidence="8" id="KW-0067">ATP-binding</keyword>
<dbReference type="PANTHER" id="PTHR10656">
    <property type="entry name" value="CELL FATE DETERMINING PROTEIN MAB21-RELATED"/>
    <property type="match status" value="1"/>
</dbReference>
<evidence type="ECO:0000256" key="3">
    <source>
        <dbReference type="ARBA" id="ARBA00008307"/>
    </source>
</evidence>
<keyword evidence="6" id="KW-0479">Metal-binding</keyword>
<accession>A0A6J2XGM0</accession>
<keyword evidence="4" id="KW-0808">Transferase</keyword>
<keyword evidence="9" id="KW-0460">Magnesium</keyword>
<dbReference type="InterPro" id="IPR046903">
    <property type="entry name" value="Mab-21-like_nuc_Trfase"/>
</dbReference>
<feature type="domain" description="Mab-21-like HhH/H2TH-like" evidence="14">
    <location>
        <begin position="282"/>
        <end position="372"/>
    </location>
</feature>
<dbReference type="KEGG" id="soy:115877880"/>
<evidence type="ECO:0000313" key="16">
    <source>
        <dbReference type="RefSeq" id="XP_030750090.1"/>
    </source>
</evidence>
<organism evidence="15 16">
    <name type="scientific">Sitophilus oryzae</name>
    <name type="common">Rice weevil</name>
    <name type="synonym">Curculio oryzae</name>
    <dbReference type="NCBI Taxonomy" id="7048"/>
    <lineage>
        <taxon>Eukaryota</taxon>
        <taxon>Metazoa</taxon>
        <taxon>Ecdysozoa</taxon>
        <taxon>Arthropoda</taxon>
        <taxon>Hexapoda</taxon>
        <taxon>Insecta</taxon>
        <taxon>Pterygota</taxon>
        <taxon>Neoptera</taxon>
        <taxon>Endopterygota</taxon>
        <taxon>Coleoptera</taxon>
        <taxon>Polyphaga</taxon>
        <taxon>Cucujiformia</taxon>
        <taxon>Curculionidae</taxon>
        <taxon>Dryophthorinae</taxon>
        <taxon>Sitophilus</taxon>
    </lineage>
</organism>
<dbReference type="GO" id="GO:0005525">
    <property type="term" value="F:GTP binding"/>
    <property type="evidence" value="ECO:0007669"/>
    <property type="project" value="UniProtKB-KW"/>
</dbReference>
<comment type="cofactor">
    <cofactor evidence="1">
        <name>Mn(2+)</name>
        <dbReference type="ChEBI" id="CHEBI:29035"/>
    </cofactor>
</comment>
<dbReference type="GO" id="GO:0016779">
    <property type="term" value="F:nucleotidyltransferase activity"/>
    <property type="evidence" value="ECO:0007669"/>
    <property type="project" value="UniProtKB-KW"/>
</dbReference>
<evidence type="ECO:0000256" key="5">
    <source>
        <dbReference type="ARBA" id="ARBA00022695"/>
    </source>
</evidence>
<dbReference type="RefSeq" id="XP_030750091.1">
    <property type="nucleotide sequence ID" value="XM_030894231.1"/>
</dbReference>
<dbReference type="Pfam" id="PF20266">
    <property type="entry name" value="Mab-21_C"/>
    <property type="match status" value="1"/>
</dbReference>
<evidence type="ECO:0000256" key="8">
    <source>
        <dbReference type="ARBA" id="ARBA00022840"/>
    </source>
</evidence>